<reference evidence="2" key="1">
    <citation type="submission" date="2022-03" db="EMBL/GenBank/DDBJ databases">
        <authorList>
            <person name="Martin H S."/>
        </authorList>
    </citation>
    <scope>NUCLEOTIDE SEQUENCE</scope>
</reference>
<evidence type="ECO:0000256" key="1">
    <source>
        <dbReference type="SAM" id="SignalP"/>
    </source>
</evidence>
<keyword evidence="3" id="KW-1185">Reference proteome</keyword>
<evidence type="ECO:0000313" key="3">
    <source>
        <dbReference type="Proteomes" id="UP000837857"/>
    </source>
</evidence>
<name>A0ABN8HNK5_9NEOP</name>
<evidence type="ECO:0000313" key="2">
    <source>
        <dbReference type="EMBL" id="CAH2037959.1"/>
    </source>
</evidence>
<organism evidence="2 3">
    <name type="scientific">Iphiclides podalirius</name>
    <name type="common">scarce swallowtail</name>
    <dbReference type="NCBI Taxonomy" id="110791"/>
    <lineage>
        <taxon>Eukaryota</taxon>
        <taxon>Metazoa</taxon>
        <taxon>Ecdysozoa</taxon>
        <taxon>Arthropoda</taxon>
        <taxon>Hexapoda</taxon>
        <taxon>Insecta</taxon>
        <taxon>Pterygota</taxon>
        <taxon>Neoptera</taxon>
        <taxon>Endopterygota</taxon>
        <taxon>Lepidoptera</taxon>
        <taxon>Glossata</taxon>
        <taxon>Ditrysia</taxon>
        <taxon>Papilionoidea</taxon>
        <taxon>Papilionidae</taxon>
        <taxon>Papilioninae</taxon>
        <taxon>Iphiclides</taxon>
    </lineage>
</organism>
<feature type="non-terminal residue" evidence="2">
    <location>
        <position position="1"/>
    </location>
</feature>
<proteinExistence type="predicted"/>
<accession>A0ABN8HNK5</accession>
<dbReference type="Proteomes" id="UP000837857">
    <property type="component" value="Chromosome 10"/>
</dbReference>
<gene>
    <name evidence="2" type="ORF">IPOD504_LOCUS1394</name>
</gene>
<protein>
    <submittedName>
        <fullName evidence="2">Uncharacterized protein</fullName>
    </submittedName>
</protein>
<dbReference type="EMBL" id="OW152822">
    <property type="protein sequence ID" value="CAH2037959.1"/>
    <property type="molecule type" value="Genomic_DNA"/>
</dbReference>
<keyword evidence="1" id="KW-0732">Signal</keyword>
<feature type="chain" id="PRO_5046059402" evidence="1">
    <location>
        <begin position="21"/>
        <end position="277"/>
    </location>
</feature>
<sequence length="277" mass="31895">MIPKAYGCAFFTLTLLTVLAASKSSDEYKPEIGRVGKTKKAKMGDKTAIGTFTNVITQIQNLPTMELGRRFRTPCKTGNKCGKVIKRLMVPKLAQLENTIMGIMKELSKMPPGSRLPDKYTKTEPIKLLLDQNYKEEVCMDKLESCLKEDKRRKRILKKLFFKKYNAMRQELIGYGGRRLWGHQAVDDSPLFTVTRAPRYFGILQDHRGQPLSVEISEEYMDQDYIATNRRRHKIDWNKTPLDMDDFDDDDTEEAFDEKDKDVKLPNKFNLQAAGPV</sequence>
<feature type="signal peptide" evidence="1">
    <location>
        <begin position="1"/>
        <end position="20"/>
    </location>
</feature>